<proteinExistence type="predicted"/>
<dbReference type="AlphaFoldDB" id="A0A915KCI8"/>
<dbReference type="WBParaSite" id="nRc.2.0.1.t36090-RA">
    <property type="protein sequence ID" value="nRc.2.0.1.t36090-RA"/>
    <property type="gene ID" value="nRc.2.0.1.g36090"/>
</dbReference>
<evidence type="ECO:0000313" key="2">
    <source>
        <dbReference type="WBParaSite" id="nRc.2.0.1.t36090-RA"/>
    </source>
</evidence>
<accession>A0A915KCI8</accession>
<sequence>MSFTSFTRATGDELQPTGDGLWVRVMCFELRVSTETGSQTGIFKFSFSSATTDIRMDEYSVFKIRSSMDKKRRNPKTFSYLDQSTY</sequence>
<reference evidence="2" key="1">
    <citation type="submission" date="2022-11" db="UniProtKB">
        <authorList>
            <consortium name="WormBaseParasite"/>
        </authorList>
    </citation>
    <scope>IDENTIFICATION</scope>
</reference>
<dbReference type="Proteomes" id="UP000887565">
    <property type="component" value="Unplaced"/>
</dbReference>
<name>A0A915KCI8_ROMCU</name>
<keyword evidence="1" id="KW-1185">Reference proteome</keyword>
<evidence type="ECO:0000313" key="1">
    <source>
        <dbReference type="Proteomes" id="UP000887565"/>
    </source>
</evidence>
<protein>
    <submittedName>
        <fullName evidence="2">Uncharacterized protein</fullName>
    </submittedName>
</protein>
<organism evidence="1 2">
    <name type="scientific">Romanomermis culicivorax</name>
    <name type="common">Nematode worm</name>
    <dbReference type="NCBI Taxonomy" id="13658"/>
    <lineage>
        <taxon>Eukaryota</taxon>
        <taxon>Metazoa</taxon>
        <taxon>Ecdysozoa</taxon>
        <taxon>Nematoda</taxon>
        <taxon>Enoplea</taxon>
        <taxon>Dorylaimia</taxon>
        <taxon>Mermithida</taxon>
        <taxon>Mermithoidea</taxon>
        <taxon>Mermithidae</taxon>
        <taxon>Romanomermis</taxon>
    </lineage>
</organism>